<evidence type="ECO:0000313" key="1">
    <source>
        <dbReference type="EMBL" id="GFH27465.1"/>
    </source>
</evidence>
<proteinExistence type="predicted"/>
<organism evidence="1 2">
    <name type="scientific">Haematococcus lacustris</name>
    <name type="common">Green alga</name>
    <name type="synonym">Haematococcus pluvialis</name>
    <dbReference type="NCBI Taxonomy" id="44745"/>
    <lineage>
        <taxon>Eukaryota</taxon>
        <taxon>Viridiplantae</taxon>
        <taxon>Chlorophyta</taxon>
        <taxon>core chlorophytes</taxon>
        <taxon>Chlorophyceae</taxon>
        <taxon>CS clade</taxon>
        <taxon>Chlamydomonadales</taxon>
        <taxon>Haematococcaceae</taxon>
        <taxon>Haematococcus</taxon>
    </lineage>
</organism>
<keyword evidence="2" id="KW-1185">Reference proteome</keyword>
<reference evidence="1 2" key="1">
    <citation type="submission" date="2020-02" db="EMBL/GenBank/DDBJ databases">
        <title>Draft genome sequence of Haematococcus lacustris strain NIES-144.</title>
        <authorList>
            <person name="Morimoto D."/>
            <person name="Nakagawa S."/>
            <person name="Yoshida T."/>
            <person name="Sawayama S."/>
        </authorList>
    </citation>
    <scope>NUCLEOTIDE SEQUENCE [LARGE SCALE GENOMIC DNA]</scope>
    <source>
        <strain evidence="1 2">NIES-144</strain>
    </source>
</reference>
<name>A0A699ZZ58_HAELA</name>
<dbReference type="AlphaFoldDB" id="A0A699ZZ58"/>
<protein>
    <submittedName>
        <fullName evidence="1">Uncharacterized protein</fullName>
    </submittedName>
</protein>
<evidence type="ECO:0000313" key="2">
    <source>
        <dbReference type="Proteomes" id="UP000485058"/>
    </source>
</evidence>
<dbReference type="EMBL" id="BLLF01003484">
    <property type="protein sequence ID" value="GFH27465.1"/>
    <property type="molecule type" value="Genomic_DNA"/>
</dbReference>
<gene>
    <name evidence="1" type="ORF">HaLaN_25789</name>
</gene>
<sequence>MASKAVGLPVVELEAGRGQAVKLQDRVVEIPDGATFELKVEVLDVFPA</sequence>
<dbReference type="Proteomes" id="UP000485058">
    <property type="component" value="Unassembled WGS sequence"/>
</dbReference>
<comment type="caution">
    <text evidence="1">The sequence shown here is derived from an EMBL/GenBank/DDBJ whole genome shotgun (WGS) entry which is preliminary data.</text>
</comment>
<accession>A0A699ZZ58</accession>